<dbReference type="KEGG" id="nst:Nstercoris_02167"/>
<evidence type="ECO:0000313" key="3">
    <source>
        <dbReference type="Proteomes" id="UP000316473"/>
    </source>
</evidence>
<reference evidence="2 3" key="1">
    <citation type="submission" date="2019-06" db="EMBL/GenBank/DDBJ databases">
        <title>Nitrosomonas stercoris KYUHI-S whole genome shotgun sequence.</title>
        <authorList>
            <person name="Nakagawa T."/>
            <person name="Tsuchiya Y."/>
            <person name="Takahashi R."/>
        </authorList>
    </citation>
    <scope>NUCLEOTIDE SEQUENCE [LARGE SCALE GENOMIC DNA]</scope>
    <source>
        <strain evidence="2 3">KYUHI-S</strain>
    </source>
</reference>
<dbReference type="SUPFAM" id="SSF56059">
    <property type="entry name" value="Glutathione synthetase ATP-binding domain-like"/>
    <property type="match status" value="1"/>
</dbReference>
<keyword evidence="3" id="KW-1185">Reference proteome</keyword>
<dbReference type="Pfam" id="PF14397">
    <property type="entry name" value="ATPgrasp_ST"/>
    <property type="match status" value="1"/>
</dbReference>
<gene>
    <name evidence="2" type="ORF">Nstercoris_02167</name>
</gene>
<feature type="domain" description="Alpha-L-glutamate ligase-related protein ATP-grasp" evidence="1">
    <location>
        <begin position="74"/>
        <end position="334"/>
    </location>
</feature>
<dbReference type="AlphaFoldDB" id="A0A4Y1YNX6"/>
<sequence length="353" mass="40675">MKLQKLFAAFRRINEIAETNDYPKIASYLRFFQLATSEQYSPVEIFMEDLLNPSWSDEERNGMISKENFLRIQETLNPAEYRYLTEDKIAFHHYCTKNNLAVPELVAVFEPYGQSYWGDGRKIETEDDLLGGLARYPFDIIMKPVHGYHGKGVLALDFVDGTHRAVDLDRPLRTVFKQTLTENPDQYIFQKRLYSHQAIAEFTGNTVLQSLRLITYLDKSGQPELIIRKIKFPKPGSLIDNFSWGVNGGRQCILNKHGIIDRAVKYNDTKRHLIKQDYAEDAEGKREKFTTPYWEQCVTLVLNAQKAFAPLRTIGWDVAVADTGPFLIEGNVFWDPLTPQEGSMQSICQLFRG</sequence>
<protein>
    <recommendedName>
        <fullName evidence="1">Alpha-L-glutamate ligase-related protein ATP-grasp domain-containing protein</fullName>
    </recommendedName>
</protein>
<dbReference type="Proteomes" id="UP000316473">
    <property type="component" value="Chromosome"/>
</dbReference>
<proteinExistence type="predicted"/>
<dbReference type="EMBL" id="AP019755">
    <property type="protein sequence ID" value="BBL35890.1"/>
    <property type="molecule type" value="Genomic_DNA"/>
</dbReference>
<accession>A0A4Y1YNX6</accession>
<evidence type="ECO:0000259" key="1">
    <source>
        <dbReference type="Pfam" id="PF14397"/>
    </source>
</evidence>
<organism evidence="2 3">
    <name type="scientific">Nitrosomonas stercoris</name>
    <dbReference type="NCBI Taxonomy" id="1444684"/>
    <lineage>
        <taxon>Bacteria</taxon>
        <taxon>Pseudomonadati</taxon>
        <taxon>Pseudomonadota</taxon>
        <taxon>Betaproteobacteria</taxon>
        <taxon>Nitrosomonadales</taxon>
        <taxon>Nitrosomonadaceae</taxon>
        <taxon>Nitrosomonas</taxon>
    </lineage>
</organism>
<name>A0A4Y1YNX6_9PROT</name>
<evidence type="ECO:0000313" key="2">
    <source>
        <dbReference type="EMBL" id="BBL35890.1"/>
    </source>
</evidence>
<dbReference type="InterPro" id="IPR039523">
    <property type="entry name" value="RimK-rel_E_lig_ATP-grasp"/>
</dbReference>